<comment type="caution">
    <text evidence="3">The sequence shown here is derived from an EMBL/GenBank/DDBJ whole genome shotgun (WGS) entry which is preliminary data.</text>
</comment>
<keyword evidence="2" id="KW-0812">Transmembrane</keyword>
<keyword evidence="2" id="KW-1133">Transmembrane helix</keyword>
<dbReference type="AlphaFoldDB" id="A0A931LWU2"/>
<feature type="transmembrane region" description="Helical" evidence="2">
    <location>
        <begin position="268"/>
        <end position="286"/>
    </location>
</feature>
<feature type="transmembrane region" description="Helical" evidence="2">
    <location>
        <begin position="94"/>
        <end position="120"/>
    </location>
</feature>
<dbReference type="Proteomes" id="UP000727962">
    <property type="component" value="Unassembled WGS sequence"/>
</dbReference>
<feature type="transmembrane region" description="Helical" evidence="2">
    <location>
        <begin position="212"/>
        <end position="232"/>
    </location>
</feature>
<feature type="transmembrane region" description="Helical" evidence="2">
    <location>
        <begin position="127"/>
        <end position="148"/>
    </location>
</feature>
<feature type="compositionally biased region" description="Low complexity" evidence="1">
    <location>
        <begin position="293"/>
        <end position="304"/>
    </location>
</feature>
<evidence type="ECO:0000256" key="1">
    <source>
        <dbReference type="SAM" id="MobiDB-lite"/>
    </source>
</evidence>
<proteinExistence type="predicted"/>
<evidence type="ECO:0000313" key="3">
    <source>
        <dbReference type="EMBL" id="MBI1757132.1"/>
    </source>
</evidence>
<feature type="transmembrane region" description="Helical" evidence="2">
    <location>
        <begin position="12"/>
        <end position="30"/>
    </location>
</feature>
<feature type="transmembrane region" description="Helical" evidence="2">
    <location>
        <begin position="69"/>
        <end position="88"/>
    </location>
</feature>
<feature type="transmembrane region" description="Helical" evidence="2">
    <location>
        <begin position="182"/>
        <end position="200"/>
    </location>
</feature>
<feature type="region of interest" description="Disordered" evidence="1">
    <location>
        <begin position="293"/>
        <end position="319"/>
    </location>
</feature>
<feature type="transmembrane region" description="Helical" evidence="2">
    <location>
        <begin position="238"/>
        <end position="256"/>
    </location>
</feature>
<organism evidence="3 4">
    <name type="scientific">Fimbriimonas ginsengisoli</name>
    <dbReference type="NCBI Taxonomy" id="1005039"/>
    <lineage>
        <taxon>Bacteria</taxon>
        <taxon>Bacillati</taxon>
        <taxon>Armatimonadota</taxon>
        <taxon>Fimbriimonadia</taxon>
        <taxon>Fimbriimonadales</taxon>
        <taxon>Fimbriimonadaceae</taxon>
        <taxon>Fimbriimonas</taxon>
    </lineage>
</organism>
<evidence type="ECO:0000256" key="2">
    <source>
        <dbReference type="SAM" id="Phobius"/>
    </source>
</evidence>
<accession>A0A931LWU2</accession>
<reference evidence="3" key="1">
    <citation type="submission" date="2020-07" db="EMBL/GenBank/DDBJ databases">
        <title>Huge and variable diversity of episymbiotic CPR bacteria and DPANN archaea in groundwater ecosystems.</title>
        <authorList>
            <person name="He C.Y."/>
            <person name="Keren R."/>
            <person name="Whittaker M."/>
            <person name="Farag I.F."/>
            <person name="Doudna J."/>
            <person name="Cate J.H.D."/>
            <person name="Banfield J.F."/>
        </authorList>
    </citation>
    <scope>NUCLEOTIDE SEQUENCE</scope>
    <source>
        <strain evidence="3">NC_groundwater_17_Pr7_B-0.1um_64_12</strain>
    </source>
</reference>
<keyword evidence="2" id="KW-0472">Membrane</keyword>
<feature type="transmembrane region" description="Helical" evidence="2">
    <location>
        <begin position="36"/>
        <end position="57"/>
    </location>
</feature>
<gene>
    <name evidence="3" type="ORF">HYR64_08515</name>
</gene>
<sequence>MSDKRPQAELRDFALVLGGLALLRVAIGFLPVPTSFLVTASLLVSAVFVAAPILALYRGAAHPWGLRSAGMLLGAGAITHIVCALAVARMQQGLGLALLGAVGQAGLVCWCLGLGAIVAGLLKDRNLLLPVAIFLAFLDIFLVATPVAPTTRLIQARKEQFAQIAYTVPKPEAVPQSGRARTLAYVGPADFFILATFFVAIHRFRMRSRETLLVIVPTLIGYLLIVLLLGGVRVGGVSLAQLPALLPIGAVVLIVNRREFKLTRDEKVATLAVAGLGLLLVIWGATRRAPQAAPLPPGLGQAPTGSAGLHAPEPPDRPR</sequence>
<protein>
    <submittedName>
        <fullName evidence="3">Uncharacterized protein</fullName>
    </submittedName>
</protein>
<dbReference type="EMBL" id="JACOSL010000052">
    <property type="protein sequence ID" value="MBI1757132.1"/>
    <property type="molecule type" value="Genomic_DNA"/>
</dbReference>
<evidence type="ECO:0000313" key="4">
    <source>
        <dbReference type="Proteomes" id="UP000727962"/>
    </source>
</evidence>
<name>A0A931LWU2_FIMGI</name>